<evidence type="ECO:0000259" key="1">
    <source>
        <dbReference type="Pfam" id="PF24722"/>
    </source>
</evidence>
<reference evidence="3" key="1">
    <citation type="submission" date="2016-10" db="EMBL/GenBank/DDBJ databases">
        <authorList>
            <person name="Varghese N."/>
            <person name="Submissions S."/>
        </authorList>
    </citation>
    <scope>NUCLEOTIDE SEQUENCE [LARGE SCALE GENOMIC DNA]</scope>
    <source>
        <strain evidence="3">CGMCC 1.10223</strain>
    </source>
</reference>
<proteinExistence type="predicted"/>
<name>A0A1I2IEX1_9BACL</name>
<keyword evidence="3" id="KW-1185">Reference proteome</keyword>
<dbReference type="Pfam" id="PF24722">
    <property type="entry name" value="DUF7674"/>
    <property type="match status" value="1"/>
</dbReference>
<dbReference type="OrthoDB" id="2613805at2"/>
<organism evidence="2 3">
    <name type="scientific">Paenibacillus algorifonticola</name>
    <dbReference type="NCBI Taxonomy" id="684063"/>
    <lineage>
        <taxon>Bacteria</taxon>
        <taxon>Bacillati</taxon>
        <taxon>Bacillota</taxon>
        <taxon>Bacilli</taxon>
        <taxon>Bacillales</taxon>
        <taxon>Paenibacillaceae</taxon>
        <taxon>Paenibacillus</taxon>
    </lineage>
</organism>
<accession>A0A1I2IEX1</accession>
<dbReference type="RefSeq" id="WP_046234786.1">
    <property type="nucleotide sequence ID" value="NZ_FONN01000034.1"/>
</dbReference>
<feature type="domain" description="DUF7674" evidence="1">
    <location>
        <begin position="11"/>
        <end position="113"/>
    </location>
</feature>
<sequence>MNKKSEEFLRKMLDFLPSTEAEYRKSIEFNGEVLETVIIEDVFMPEIIKLLKEERNVNLLESIFNYFEEVSNCEDTQLKNNFSVTVLEILGNDKSILVTAQKYMGTKTIQLQIEADRALGRI</sequence>
<gene>
    <name evidence="2" type="ORF">SAMN04487969_13413</name>
</gene>
<dbReference type="EMBL" id="FONN01000034">
    <property type="protein sequence ID" value="SFF40193.1"/>
    <property type="molecule type" value="Genomic_DNA"/>
</dbReference>
<evidence type="ECO:0000313" key="3">
    <source>
        <dbReference type="Proteomes" id="UP000183410"/>
    </source>
</evidence>
<dbReference type="InterPro" id="IPR056091">
    <property type="entry name" value="DUF7674"/>
</dbReference>
<evidence type="ECO:0000313" key="2">
    <source>
        <dbReference type="EMBL" id="SFF40193.1"/>
    </source>
</evidence>
<dbReference type="AlphaFoldDB" id="A0A1I2IEX1"/>
<dbReference type="Proteomes" id="UP000183410">
    <property type="component" value="Unassembled WGS sequence"/>
</dbReference>
<protein>
    <recommendedName>
        <fullName evidence="1">DUF7674 domain-containing protein</fullName>
    </recommendedName>
</protein>